<feature type="compositionally biased region" description="Basic residues" evidence="1">
    <location>
        <begin position="1"/>
        <end position="23"/>
    </location>
</feature>
<name>A0A482WJP4_LAOST</name>
<dbReference type="InParanoid" id="A0A482WJP4"/>
<reference evidence="2 3" key="1">
    <citation type="journal article" date="2017" name="Gigascience">
        <title>Genome sequence of the small brown planthopper, Laodelphax striatellus.</title>
        <authorList>
            <person name="Zhu J."/>
            <person name="Jiang F."/>
            <person name="Wang X."/>
            <person name="Yang P."/>
            <person name="Bao Y."/>
            <person name="Zhao W."/>
            <person name="Wang W."/>
            <person name="Lu H."/>
            <person name="Wang Q."/>
            <person name="Cui N."/>
            <person name="Li J."/>
            <person name="Chen X."/>
            <person name="Luo L."/>
            <person name="Yu J."/>
            <person name="Kang L."/>
            <person name="Cui F."/>
        </authorList>
    </citation>
    <scope>NUCLEOTIDE SEQUENCE [LARGE SCALE GENOMIC DNA]</scope>
    <source>
        <strain evidence="2">Lst14</strain>
    </source>
</reference>
<keyword evidence="3" id="KW-1185">Reference proteome</keyword>
<accession>A0A482WJP4</accession>
<evidence type="ECO:0000313" key="2">
    <source>
        <dbReference type="EMBL" id="RZF33456.1"/>
    </source>
</evidence>
<organism evidence="2 3">
    <name type="scientific">Laodelphax striatellus</name>
    <name type="common">Small brown planthopper</name>
    <name type="synonym">Delphax striatella</name>
    <dbReference type="NCBI Taxonomy" id="195883"/>
    <lineage>
        <taxon>Eukaryota</taxon>
        <taxon>Metazoa</taxon>
        <taxon>Ecdysozoa</taxon>
        <taxon>Arthropoda</taxon>
        <taxon>Hexapoda</taxon>
        <taxon>Insecta</taxon>
        <taxon>Pterygota</taxon>
        <taxon>Neoptera</taxon>
        <taxon>Paraneoptera</taxon>
        <taxon>Hemiptera</taxon>
        <taxon>Auchenorrhyncha</taxon>
        <taxon>Fulgoroidea</taxon>
        <taxon>Delphacidae</taxon>
        <taxon>Criomorphinae</taxon>
        <taxon>Laodelphax</taxon>
    </lineage>
</organism>
<evidence type="ECO:0000256" key="1">
    <source>
        <dbReference type="SAM" id="MobiDB-lite"/>
    </source>
</evidence>
<gene>
    <name evidence="2" type="ORF">LSTR_LSTR016476</name>
</gene>
<comment type="caution">
    <text evidence="2">The sequence shown here is derived from an EMBL/GenBank/DDBJ whole genome shotgun (WGS) entry which is preliminary data.</text>
</comment>
<dbReference type="Proteomes" id="UP000291343">
    <property type="component" value="Unassembled WGS sequence"/>
</dbReference>
<sequence length="131" mass="15149">MERKKNKKEGKKKKKKKKRRKRRNEREEVKEVGQRGTEGWQRSEKSSTPIAHCERPAPRRAAQTKNSTPYSPKVPAAELFHGVTAARRAEARRALFFLTYLHAKYSSGIFSFARRRRGAAFRCAMSLTVSK</sequence>
<dbReference type="SMR" id="A0A482WJP4"/>
<dbReference type="EMBL" id="QKKF02033856">
    <property type="protein sequence ID" value="RZF33456.1"/>
    <property type="molecule type" value="Genomic_DNA"/>
</dbReference>
<protein>
    <submittedName>
        <fullName evidence="2">Uncharacterized protein</fullName>
    </submittedName>
</protein>
<evidence type="ECO:0000313" key="3">
    <source>
        <dbReference type="Proteomes" id="UP000291343"/>
    </source>
</evidence>
<feature type="compositionally biased region" description="Basic and acidic residues" evidence="1">
    <location>
        <begin position="24"/>
        <end position="33"/>
    </location>
</feature>
<proteinExistence type="predicted"/>
<dbReference type="AlphaFoldDB" id="A0A482WJP4"/>
<feature type="region of interest" description="Disordered" evidence="1">
    <location>
        <begin position="1"/>
        <end position="74"/>
    </location>
</feature>